<dbReference type="InterPro" id="IPR006575">
    <property type="entry name" value="RWD_dom"/>
</dbReference>
<reference evidence="14 15" key="1">
    <citation type="submission" date="2021-02" db="EMBL/GenBank/DDBJ databases">
        <title>Variation within the Batrachochytrium salamandrivorans European outbreak.</title>
        <authorList>
            <person name="Kelly M."/>
            <person name="Pasmans F."/>
            <person name="Shea T.P."/>
            <person name="Munoz J.F."/>
            <person name="Carranza S."/>
            <person name="Cuomo C.A."/>
            <person name="Martel A."/>
        </authorList>
    </citation>
    <scope>NUCLEOTIDE SEQUENCE [LARGE SCALE GENOMIC DNA]</scope>
    <source>
        <strain evidence="14 15">AMFP18/2</strain>
    </source>
</reference>
<evidence type="ECO:0000256" key="7">
    <source>
        <dbReference type="ARBA" id="ARBA00037982"/>
    </source>
</evidence>
<keyword evidence="4 10" id="KW-0547">Nucleotide-binding</keyword>
<dbReference type="SMART" id="SM00220">
    <property type="entry name" value="S_TKc"/>
    <property type="match status" value="1"/>
</dbReference>
<dbReference type="CDD" id="cd14046">
    <property type="entry name" value="STKc_EIF2AK4_GCN2_rpt2"/>
    <property type="match status" value="1"/>
</dbReference>
<evidence type="ECO:0000256" key="9">
    <source>
        <dbReference type="ARBA" id="ARBA00048679"/>
    </source>
</evidence>
<keyword evidence="15" id="KW-1185">Reference proteome</keyword>
<evidence type="ECO:0000313" key="14">
    <source>
        <dbReference type="EMBL" id="KAH6587248.1"/>
    </source>
</evidence>
<comment type="catalytic activity">
    <reaction evidence="9">
        <text>L-seryl-[protein] + ATP = O-phospho-L-seryl-[protein] + ADP + H(+)</text>
        <dbReference type="Rhea" id="RHEA:17989"/>
        <dbReference type="Rhea" id="RHEA-COMP:9863"/>
        <dbReference type="Rhea" id="RHEA-COMP:11604"/>
        <dbReference type="ChEBI" id="CHEBI:15378"/>
        <dbReference type="ChEBI" id="CHEBI:29999"/>
        <dbReference type="ChEBI" id="CHEBI:30616"/>
        <dbReference type="ChEBI" id="CHEBI:83421"/>
        <dbReference type="ChEBI" id="CHEBI:456216"/>
        <dbReference type="EC" id="2.7.11.1"/>
    </reaction>
</comment>
<dbReference type="PROSITE" id="PS50011">
    <property type="entry name" value="PROTEIN_KINASE_DOM"/>
    <property type="match status" value="2"/>
</dbReference>
<dbReference type="Pfam" id="PF00069">
    <property type="entry name" value="Pkinase"/>
    <property type="match status" value="3"/>
</dbReference>
<dbReference type="SUPFAM" id="SSF55681">
    <property type="entry name" value="Class II aaRS and biotin synthetases"/>
    <property type="match status" value="1"/>
</dbReference>
<evidence type="ECO:0000256" key="10">
    <source>
        <dbReference type="PROSITE-ProRule" id="PRU10141"/>
    </source>
</evidence>
<gene>
    <name evidence="14" type="ORF">BASA50_001381</name>
</gene>
<evidence type="ECO:0000256" key="11">
    <source>
        <dbReference type="SAM" id="MobiDB-lite"/>
    </source>
</evidence>
<evidence type="ECO:0000259" key="13">
    <source>
        <dbReference type="PROSITE" id="PS50908"/>
    </source>
</evidence>
<dbReference type="InterPro" id="IPR008271">
    <property type="entry name" value="Ser/Thr_kinase_AS"/>
</dbReference>
<feature type="domain" description="RWD" evidence="13">
    <location>
        <begin position="14"/>
        <end position="128"/>
    </location>
</feature>
<evidence type="ECO:0000259" key="12">
    <source>
        <dbReference type="PROSITE" id="PS50011"/>
    </source>
</evidence>
<dbReference type="PANTHER" id="PTHR11042">
    <property type="entry name" value="EUKARYOTIC TRANSLATION INITIATION FACTOR 2-ALPHA KINASE EIF2-ALPHA KINASE -RELATED"/>
    <property type="match status" value="1"/>
</dbReference>
<evidence type="ECO:0000313" key="15">
    <source>
        <dbReference type="Proteomes" id="UP001648503"/>
    </source>
</evidence>
<name>A0ABQ8EVJ9_9FUNG</name>
<feature type="domain" description="Protein kinase" evidence="12">
    <location>
        <begin position="565"/>
        <end position="917"/>
    </location>
</feature>
<feature type="binding site" evidence="10">
    <location>
        <position position="595"/>
    </location>
    <ligand>
        <name>ATP</name>
        <dbReference type="ChEBI" id="CHEBI:30616"/>
    </ligand>
</feature>
<dbReference type="PROSITE" id="PS50908">
    <property type="entry name" value="RWD"/>
    <property type="match status" value="1"/>
</dbReference>
<comment type="catalytic activity">
    <reaction evidence="8">
        <text>L-threonyl-[protein] + ATP = O-phospho-L-threonyl-[protein] + ADP + H(+)</text>
        <dbReference type="Rhea" id="RHEA:46608"/>
        <dbReference type="Rhea" id="RHEA-COMP:11060"/>
        <dbReference type="Rhea" id="RHEA-COMP:11605"/>
        <dbReference type="ChEBI" id="CHEBI:15378"/>
        <dbReference type="ChEBI" id="CHEBI:30013"/>
        <dbReference type="ChEBI" id="CHEBI:30616"/>
        <dbReference type="ChEBI" id="CHEBI:61977"/>
        <dbReference type="ChEBI" id="CHEBI:456216"/>
        <dbReference type="EC" id="2.7.11.1"/>
    </reaction>
</comment>
<dbReference type="EMBL" id="JAFCIX010000567">
    <property type="protein sequence ID" value="KAH6587248.1"/>
    <property type="molecule type" value="Genomic_DNA"/>
</dbReference>
<comment type="caution">
    <text evidence="14">The sequence shown here is derived from an EMBL/GenBank/DDBJ whole genome shotgun (WGS) entry which is preliminary data.</text>
</comment>
<dbReference type="InterPro" id="IPR017441">
    <property type="entry name" value="Protein_kinase_ATP_BS"/>
</dbReference>
<evidence type="ECO:0000256" key="2">
    <source>
        <dbReference type="ARBA" id="ARBA00022527"/>
    </source>
</evidence>
<dbReference type="InterPro" id="IPR050339">
    <property type="entry name" value="CC_SR_Kinase"/>
</dbReference>
<dbReference type="SUPFAM" id="SSF56112">
    <property type="entry name" value="Protein kinase-like (PK-like)"/>
    <property type="match status" value="2"/>
</dbReference>
<dbReference type="InterPro" id="IPR011009">
    <property type="entry name" value="Kinase-like_dom_sf"/>
</dbReference>
<dbReference type="Pfam" id="PF13393">
    <property type="entry name" value="tRNA-synt_His"/>
    <property type="match status" value="1"/>
</dbReference>
<dbReference type="InterPro" id="IPR024435">
    <property type="entry name" value="HisRS-related_dom"/>
</dbReference>
<dbReference type="SMART" id="SM00591">
    <property type="entry name" value="RWD"/>
    <property type="match status" value="1"/>
</dbReference>
<protein>
    <recommendedName>
        <fullName evidence="1">non-specific serine/threonine protein kinase</fullName>
        <ecNumber evidence="1">2.7.11.1</ecNumber>
    </recommendedName>
</protein>
<dbReference type="InterPro" id="IPR041715">
    <property type="entry name" value="HisRS-like_core"/>
</dbReference>
<dbReference type="SUPFAM" id="SSF54495">
    <property type="entry name" value="UBC-like"/>
    <property type="match status" value="1"/>
</dbReference>
<evidence type="ECO:0000256" key="4">
    <source>
        <dbReference type="ARBA" id="ARBA00022741"/>
    </source>
</evidence>
<dbReference type="InterPro" id="IPR000719">
    <property type="entry name" value="Prot_kinase_dom"/>
</dbReference>
<comment type="similarity">
    <text evidence="7">Belongs to the protein kinase superfamily. Ser/Thr protein kinase family. GCN2 subfamily.</text>
</comment>
<dbReference type="PROSITE" id="PS00108">
    <property type="entry name" value="PROTEIN_KINASE_ST"/>
    <property type="match status" value="1"/>
</dbReference>
<evidence type="ECO:0000256" key="3">
    <source>
        <dbReference type="ARBA" id="ARBA00022679"/>
    </source>
</evidence>
<keyword evidence="6 10" id="KW-0067">ATP-binding</keyword>
<dbReference type="InterPro" id="IPR016255">
    <property type="entry name" value="Gcn2"/>
</dbReference>
<dbReference type="InterPro" id="IPR016135">
    <property type="entry name" value="UBQ-conjugating_enzyme/RWD"/>
</dbReference>
<dbReference type="Proteomes" id="UP001648503">
    <property type="component" value="Unassembled WGS sequence"/>
</dbReference>
<keyword evidence="5" id="KW-0418">Kinase</keyword>
<keyword evidence="2" id="KW-0723">Serine/threonine-protein kinase</keyword>
<dbReference type="Gene3D" id="1.10.510.10">
    <property type="entry name" value="Transferase(Phosphotransferase) domain 1"/>
    <property type="match status" value="2"/>
</dbReference>
<evidence type="ECO:0000256" key="8">
    <source>
        <dbReference type="ARBA" id="ARBA00047899"/>
    </source>
</evidence>
<proteinExistence type="inferred from homology"/>
<dbReference type="CDD" id="cd23823">
    <property type="entry name" value="RWD_GCN2"/>
    <property type="match status" value="1"/>
</dbReference>
<dbReference type="Gene3D" id="3.10.110.10">
    <property type="entry name" value="Ubiquitin Conjugating Enzyme"/>
    <property type="match status" value="1"/>
</dbReference>
<feature type="domain" description="Protein kinase" evidence="12">
    <location>
        <begin position="242"/>
        <end position="500"/>
    </location>
</feature>
<evidence type="ECO:0000256" key="1">
    <source>
        <dbReference type="ARBA" id="ARBA00012513"/>
    </source>
</evidence>
<dbReference type="Gene3D" id="3.30.930.10">
    <property type="entry name" value="Bira Bifunctional Protein, Domain 2"/>
    <property type="match status" value="1"/>
</dbReference>
<accession>A0ABQ8EVJ9</accession>
<dbReference type="PANTHER" id="PTHR11042:SF136">
    <property type="entry name" value="EIF-2-ALPHA KINASE GCN2"/>
    <property type="match status" value="1"/>
</dbReference>
<feature type="region of interest" description="Disordered" evidence="11">
    <location>
        <begin position="200"/>
        <end position="221"/>
    </location>
</feature>
<dbReference type="InterPro" id="IPR036621">
    <property type="entry name" value="Anticodon-bd_dom_sf"/>
</dbReference>
<organism evidence="14 15">
    <name type="scientific">Batrachochytrium salamandrivorans</name>
    <dbReference type="NCBI Taxonomy" id="1357716"/>
    <lineage>
        <taxon>Eukaryota</taxon>
        <taxon>Fungi</taxon>
        <taxon>Fungi incertae sedis</taxon>
        <taxon>Chytridiomycota</taxon>
        <taxon>Chytridiomycota incertae sedis</taxon>
        <taxon>Chytridiomycetes</taxon>
        <taxon>Rhizophydiales</taxon>
        <taxon>Rhizophydiales incertae sedis</taxon>
        <taxon>Batrachochytrium</taxon>
    </lineage>
</organism>
<dbReference type="Gene3D" id="3.30.200.20">
    <property type="entry name" value="Phosphorylase Kinase, domain 1"/>
    <property type="match status" value="1"/>
</dbReference>
<dbReference type="Gene3D" id="3.40.50.800">
    <property type="entry name" value="Anticodon-binding domain"/>
    <property type="match status" value="1"/>
</dbReference>
<dbReference type="InterPro" id="IPR045864">
    <property type="entry name" value="aa-tRNA-synth_II/BPL/LPL"/>
</dbReference>
<dbReference type="PROSITE" id="PS00107">
    <property type="entry name" value="PROTEIN_KINASE_ATP"/>
    <property type="match status" value="1"/>
</dbReference>
<dbReference type="PIRSF" id="PIRSF000660">
    <property type="entry name" value="Ser/Thr_PK_GCN2"/>
    <property type="match status" value="1"/>
</dbReference>
<dbReference type="Pfam" id="PF12745">
    <property type="entry name" value="HGTP_anticodon2"/>
    <property type="match status" value="1"/>
</dbReference>
<keyword evidence="3" id="KW-0808">Transferase</keyword>
<sequence length="1571" mass="177155">MNSVHGAWNDTAQQEIEALMAIYGDDFLCETIRHKHAWKADSVETWIKLRLIPHGDELKGLVVVWFCIRFPEGYPTVLPKFNFKKEAGLSDLHVEELYKVVQVNSERFVGQEMIYELAVIVQDHITEHNSVIGGTHLQSFYDRMQSRLQQVDEKKREKMRLEKLEQETLIAKKLEVDETRLAEQLLKEFGRKDALVRVERERRKKQPTLAGNTDISPEKQQADLKTPFLRRHKFSINNIMHRHLFSTRVHDSFSLVYIAPDIDDLESSRTFAVRCKQIHFSQKEPPPETVFDDLKLALAQATDVSDPGIMHVHDFLINTSTLPDYASIEVLVDGCFGGTLFDAMRLAGVIDLTHLRHHSRRLLSTIARLHSAGVVHQKISSDTIYFDGEGELYLSGHIYEQQIVKVEMLSGNVSSEGKPNWQCPDFGNSTVTGKSDIWMMGFVMLEMLLGKPTSADSTLQSILSNRRKIPSALALLISEMMAQDPDKRPTAKSALEHPFFATDLLPAQFSGPFSATDPTEFSESPVDTPPQLAIQLGSAPHAHQDHFTGGLFDRSNRYSRYTTDFDEFEQLGRGGFGQVVKARNCLDGAFYAIKKIRVNPKDQERSDRLLREVQTLSRLHNEYVVRYFQAWLEEAPSQTSCDTTLSYDSLDESDFDDEDLSTSDDDDDDSAIDFRQDWLESTDMSHSIFSSKVSRQSDSVDTVSKNHASRSRDKRNRFTVLLYIQMEYCEKQTLRDVIDLVLDVADSWRLFRQILEGLGHIHAQGIIHRDLKPSNIFLDRNRNVKIGDFGLATARRDATISVRNPIDLLNSVDDVSLTSEIGTPVYVAPEILVKAGRYNSKVDMYSLGILFFEMIYPLPTGMQRALVLRDLRLSSIVFPKDFDYNALEHQSEIIKTLLNHTPKERPSCLQLLQSPLVPTQVEEEYINEELLRIVRQNNPSYFSRLITSLLGQRVDKHKDLAYDFHSALPALDIRNATITSYAERHVMGVFSRHGAVSLSSPLIVPKTNDIDTIYASKRPAELIDSSGNVVQLRHDLTVPFARMISRMSLPLNLPLKRYAIERVFRGNLAGGQPRTLHECDFDILYRRSASMLPEAEVIKVVCEALEFAQLGNDTRPGVELHIRLNHVKIMQCILELCGVPLDLWRAVYVTLEQLERQSNFGQVRVRLAEQGVSKASIDQLQHFQGVREFDSPDTEPTLLGSNSVFRATFMSLSCLARNLVSFGVKIKLLFEPLLVFNKAVYSTGLIFQVGLKTNKRFDVLAAGGNYDGLLHAFRGPFNLGVTDLSIVGASIALSKVVANTLTIENSSTKATGDELKWVLQPFPRADVLVASFGKPNTCLAERLAVAADLWAAGISADLSYEGSMASQDELQRALREGYKAVVFMKQRGQDATSGPLIKIRSVFNRHEVEVSRSQIAPTLQQELSMNAKSHTSTPNQDAKVATGAVLGRTICIIPQVTKKGKGKPRDRNGMENRALDAIASASTDAPIVAVELSIAELLRIRPFWFSSDDKFKKVLQELGVSKEYALQVRRQIHKLRREAQTKSRQQAITKFAWLYSDIDAAVVPIPFEMTT</sequence>
<dbReference type="EC" id="2.7.11.1" evidence="1"/>
<evidence type="ECO:0000256" key="5">
    <source>
        <dbReference type="ARBA" id="ARBA00022777"/>
    </source>
</evidence>
<evidence type="ECO:0000256" key="6">
    <source>
        <dbReference type="ARBA" id="ARBA00022840"/>
    </source>
</evidence>
<dbReference type="Pfam" id="PF05773">
    <property type="entry name" value="RWD"/>
    <property type="match status" value="1"/>
</dbReference>